<sequence>MANELSIPCCSEVGVIVFSPADKPFSFAHPFVNSIVDCFLSGRASPMALPSADPRMPAAHEMMVVPKLNKHYAVLVTLLETERRKKAVLEEAVRVKRVGEANLWGANIEGLDQGELESLHKSHRGGSCLELQCRRGK</sequence>
<evidence type="ECO:0000256" key="5">
    <source>
        <dbReference type="ARBA" id="ARBA00023242"/>
    </source>
</evidence>
<keyword evidence="5" id="KW-0539">Nucleus</keyword>
<protein>
    <submittedName>
        <fullName evidence="7">Putative Agamous-like MADS-box protein AGL62</fullName>
    </submittedName>
</protein>
<gene>
    <name evidence="7" type="ORF">COCNU_01G015950</name>
</gene>
<comment type="caution">
    <text evidence="7">The sequence shown here is derived from an EMBL/GenBank/DDBJ whole genome shotgun (WGS) entry which is preliminary data.</text>
</comment>
<dbReference type="EMBL" id="CM017872">
    <property type="protein sequence ID" value="KAG1327661.1"/>
    <property type="molecule type" value="Genomic_DNA"/>
</dbReference>
<dbReference type="OrthoDB" id="1898716at2759"/>
<dbReference type="GO" id="GO:0046983">
    <property type="term" value="F:protein dimerization activity"/>
    <property type="evidence" value="ECO:0007669"/>
    <property type="project" value="InterPro"/>
</dbReference>
<comment type="subcellular location">
    <subcellularLocation>
        <location evidence="1">Nucleus</location>
    </subcellularLocation>
</comment>
<name>A0A8K0HW95_COCNU</name>
<dbReference type="InterPro" id="IPR036879">
    <property type="entry name" value="TF_MADSbox_sf"/>
</dbReference>
<dbReference type="AlphaFoldDB" id="A0A8K0HW95"/>
<evidence type="ECO:0000256" key="1">
    <source>
        <dbReference type="ARBA" id="ARBA00004123"/>
    </source>
</evidence>
<dbReference type="Pfam" id="PF00319">
    <property type="entry name" value="SRF-TF"/>
    <property type="match status" value="1"/>
</dbReference>
<feature type="domain" description="MADS-box" evidence="6">
    <location>
        <begin position="1"/>
        <end position="31"/>
    </location>
</feature>
<dbReference type="GO" id="GO:0005634">
    <property type="term" value="C:nucleus"/>
    <property type="evidence" value="ECO:0007669"/>
    <property type="project" value="UniProtKB-SubCell"/>
</dbReference>
<keyword evidence="8" id="KW-1185">Reference proteome</keyword>
<accession>A0A8K0HW95</accession>
<evidence type="ECO:0000256" key="3">
    <source>
        <dbReference type="ARBA" id="ARBA00023125"/>
    </source>
</evidence>
<reference evidence="7" key="1">
    <citation type="journal article" date="2017" name="Gigascience">
        <title>The genome draft of coconut (Cocos nucifera).</title>
        <authorList>
            <person name="Xiao Y."/>
            <person name="Xu P."/>
            <person name="Fan H."/>
            <person name="Baudouin L."/>
            <person name="Xia W."/>
            <person name="Bocs S."/>
            <person name="Xu J."/>
            <person name="Li Q."/>
            <person name="Guo A."/>
            <person name="Zhou L."/>
            <person name="Li J."/>
            <person name="Wu Y."/>
            <person name="Ma Z."/>
            <person name="Armero A."/>
            <person name="Issali A.E."/>
            <person name="Liu N."/>
            <person name="Peng M."/>
            <person name="Yang Y."/>
        </authorList>
    </citation>
    <scope>NUCLEOTIDE SEQUENCE</scope>
    <source>
        <tissue evidence="7">Spear leaf of Hainan Tall coconut</tissue>
    </source>
</reference>
<keyword evidence="3" id="KW-0238">DNA-binding</keyword>
<evidence type="ECO:0000256" key="2">
    <source>
        <dbReference type="ARBA" id="ARBA00023015"/>
    </source>
</evidence>
<dbReference type="PROSITE" id="PS50066">
    <property type="entry name" value="MADS_BOX_2"/>
    <property type="match status" value="1"/>
</dbReference>
<keyword evidence="4" id="KW-0804">Transcription</keyword>
<dbReference type="Proteomes" id="UP000797356">
    <property type="component" value="Chromosome 1"/>
</dbReference>
<evidence type="ECO:0000259" key="6">
    <source>
        <dbReference type="PROSITE" id="PS50066"/>
    </source>
</evidence>
<reference evidence="7" key="2">
    <citation type="submission" date="2019-07" db="EMBL/GenBank/DDBJ databases">
        <authorList>
            <person name="Yang Y."/>
            <person name="Bocs S."/>
            <person name="Baudouin L."/>
        </authorList>
    </citation>
    <scope>NUCLEOTIDE SEQUENCE</scope>
    <source>
        <tissue evidence="7">Spear leaf of Hainan Tall coconut</tissue>
    </source>
</reference>
<dbReference type="GO" id="GO:0003677">
    <property type="term" value="F:DNA binding"/>
    <property type="evidence" value="ECO:0007669"/>
    <property type="project" value="UniProtKB-KW"/>
</dbReference>
<proteinExistence type="predicted"/>
<evidence type="ECO:0000256" key="4">
    <source>
        <dbReference type="ARBA" id="ARBA00023163"/>
    </source>
</evidence>
<organism evidence="7 8">
    <name type="scientific">Cocos nucifera</name>
    <name type="common">Coconut palm</name>
    <dbReference type="NCBI Taxonomy" id="13894"/>
    <lineage>
        <taxon>Eukaryota</taxon>
        <taxon>Viridiplantae</taxon>
        <taxon>Streptophyta</taxon>
        <taxon>Embryophyta</taxon>
        <taxon>Tracheophyta</taxon>
        <taxon>Spermatophyta</taxon>
        <taxon>Magnoliopsida</taxon>
        <taxon>Liliopsida</taxon>
        <taxon>Arecaceae</taxon>
        <taxon>Arecoideae</taxon>
        <taxon>Cocoseae</taxon>
        <taxon>Attaleinae</taxon>
        <taxon>Cocos</taxon>
    </lineage>
</organism>
<dbReference type="SUPFAM" id="SSF55455">
    <property type="entry name" value="SRF-like"/>
    <property type="match status" value="1"/>
</dbReference>
<dbReference type="InterPro" id="IPR002100">
    <property type="entry name" value="TF_MADSbox"/>
</dbReference>
<keyword evidence="2" id="KW-0805">Transcription regulation</keyword>
<evidence type="ECO:0000313" key="7">
    <source>
        <dbReference type="EMBL" id="KAG1327661.1"/>
    </source>
</evidence>
<evidence type="ECO:0000313" key="8">
    <source>
        <dbReference type="Proteomes" id="UP000797356"/>
    </source>
</evidence>
<dbReference type="Gene3D" id="3.40.1810.10">
    <property type="entry name" value="Transcription factor, MADS-box"/>
    <property type="match status" value="1"/>
</dbReference>